<name>A0A5S5BN19_9BACL</name>
<gene>
    <name evidence="1" type="ORF">BCM02_1233</name>
</gene>
<accession>A0A5S5BN19</accession>
<keyword evidence="2" id="KW-1185">Reference proteome</keyword>
<evidence type="ECO:0000313" key="2">
    <source>
        <dbReference type="Proteomes" id="UP000323257"/>
    </source>
</evidence>
<dbReference type="AlphaFoldDB" id="A0A5S5BN19"/>
<comment type="caution">
    <text evidence="1">The sequence shown here is derived from an EMBL/GenBank/DDBJ whole genome shotgun (WGS) entry which is preliminary data.</text>
</comment>
<proteinExistence type="predicted"/>
<sequence length="156" mass="16858">MAKATKNYTSNGQPAGAVPVPFTGDGLEPFDEIPVKVQRPAQEINLMVPYTEIRGTTSIWGIALDVSKLTGKKNLLVINKHDQPVEVYIYLHPKVKDGQFSIALDKVTIAANTSKVYDATDIPKLDALAQNMQAKVFCATAPTTGNITIFLEGVEG</sequence>
<dbReference type="EMBL" id="VNHS01000023">
    <property type="protein sequence ID" value="TYP67678.1"/>
    <property type="molecule type" value="Genomic_DNA"/>
</dbReference>
<organism evidence="1 2">
    <name type="scientific">Paenibacillus methanolicus</name>
    <dbReference type="NCBI Taxonomy" id="582686"/>
    <lineage>
        <taxon>Bacteria</taxon>
        <taxon>Bacillati</taxon>
        <taxon>Bacillota</taxon>
        <taxon>Bacilli</taxon>
        <taxon>Bacillales</taxon>
        <taxon>Paenibacillaceae</taxon>
        <taxon>Paenibacillus</taxon>
    </lineage>
</organism>
<dbReference type="RefSeq" id="WP_148933664.1">
    <property type="nucleotide sequence ID" value="NZ_VNHS01000023.1"/>
</dbReference>
<dbReference type="Proteomes" id="UP000323257">
    <property type="component" value="Unassembled WGS sequence"/>
</dbReference>
<evidence type="ECO:0000313" key="1">
    <source>
        <dbReference type="EMBL" id="TYP67678.1"/>
    </source>
</evidence>
<protein>
    <submittedName>
        <fullName evidence="1">Uncharacterized protein</fullName>
    </submittedName>
</protein>
<reference evidence="1 2" key="1">
    <citation type="submission" date="2019-07" db="EMBL/GenBank/DDBJ databases">
        <title>Genomic Encyclopedia of Type Strains, Phase III (KMG-III): the genomes of soil and plant-associated and newly described type strains.</title>
        <authorList>
            <person name="Whitman W."/>
        </authorList>
    </citation>
    <scope>NUCLEOTIDE SEQUENCE [LARGE SCALE GENOMIC DNA]</scope>
    <source>
        <strain evidence="1 2">BL24</strain>
    </source>
</reference>